<accession>A0A6J7MTI6</accession>
<dbReference type="AlphaFoldDB" id="A0A6J7MTI6"/>
<organism evidence="1">
    <name type="scientific">freshwater metagenome</name>
    <dbReference type="NCBI Taxonomy" id="449393"/>
    <lineage>
        <taxon>unclassified sequences</taxon>
        <taxon>metagenomes</taxon>
        <taxon>ecological metagenomes</taxon>
    </lineage>
</organism>
<dbReference type="EMBL" id="CAFBON010000053">
    <property type="protein sequence ID" value="CAB4983338.1"/>
    <property type="molecule type" value="Genomic_DNA"/>
</dbReference>
<reference evidence="1" key="1">
    <citation type="submission" date="2020-05" db="EMBL/GenBank/DDBJ databases">
        <authorList>
            <person name="Chiriac C."/>
            <person name="Salcher M."/>
            <person name="Ghai R."/>
            <person name="Kavagutti S V."/>
        </authorList>
    </citation>
    <scope>NUCLEOTIDE SEQUENCE</scope>
</reference>
<evidence type="ECO:0000313" key="1">
    <source>
        <dbReference type="EMBL" id="CAB4983338.1"/>
    </source>
</evidence>
<name>A0A6J7MTI6_9ZZZZ</name>
<gene>
    <name evidence="1" type="ORF">UFOPK3954_00660</name>
</gene>
<proteinExistence type="predicted"/>
<protein>
    <submittedName>
        <fullName evidence="1">Unannotated protein</fullName>
    </submittedName>
</protein>
<sequence length="108" mass="11507">MVCGGRYSLSSAKSVSGEATPVLSAVLVVISLNVEPGMYRSWYAFARSGLRLSANSFSSCFVASLELCVAIKFGSYVGHEYIARIAPERGSIITIEPSRLPSNLAASR</sequence>